<protein>
    <submittedName>
        <fullName evidence="2">Uncharacterized protein</fullName>
    </submittedName>
</protein>
<reference evidence="2 3" key="1">
    <citation type="submission" date="2006-05" db="EMBL/GenBank/DDBJ databases">
        <authorList>
            <person name="King G."/>
            <person name="Ferriera S."/>
            <person name="Johnson J."/>
            <person name="Kravitz S."/>
            <person name="Beeson K."/>
            <person name="Sutton G."/>
            <person name="Rogers Y.-H."/>
            <person name="Friedman R."/>
            <person name="Frazier M."/>
            <person name="Venter J.C."/>
        </authorList>
    </citation>
    <scope>NUCLEOTIDE SEQUENCE [LARGE SCALE GENOMIC DNA]</scope>
    <source>
        <strain evidence="3">ATCC 25650 / DSM 13394 / JCM 20685 / NBRC 16684 / NCIMB 2208 / IAM 12614 / B1</strain>
    </source>
</reference>
<evidence type="ECO:0000313" key="2">
    <source>
        <dbReference type="EMBL" id="EAV41326.1"/>
    </source>
</evidence>
<accession>A0P0L2</accession>
<dbReference type="OrthoDB" id="9836455at2"/>
<dbReference type="GeneID" id="68849049"/>
<dbReference type="RefSeq" id="WP_006938574.1">
    <property type="nucleotide sequence ID" value="NZ_AAUW01000021.1"/>
</dbReference>
<sequence>MGFSSNAQGGASHRGEGGKGSAGAKDTKKNSGEFREGALSSQKGGGIASSQSSALFQVMMGLAKDDGADRDGTREGGDETMIVLFETRQGGTSISAPAKAQQSSPAGLDSQVEQIYEKIISRLESVKRPGPVVSNAPVNFNIPVNAGAQGLSRLEVSFTDAQVTVKLFFPAGEAGQDLMLAAGQLGHLLQGHLPNRRIKILQAVSQSDEAGEKVFVENELLAGQPLIRSRPSAGGA</sequence>
<feature type="region of interest" description="Disordered" evidence="1">
    <location>
        <begin position="1"/>
        <end position="46"/>
    </location>
</feature>
<comment type="caution">
    <text evidence="2">The sequence shown here is derived from an EMBL/GenBank/DDBJ whole genome shotgun (WGS) entry which is preliminary data.</text>
</comment>
<evidence type="ECO:0000313" key="3">
    <source>
        <dbReference type="Proteomes" id="UP000004848"/>
    </source>
</evidence>
<name>A0P0L2_ROSAI</name>
<organism evidence="2 3">
    <name type="scientific">Roseibium aggregatum (strain ATCC 25650 / DSM 13394 / JCM 20685 / NBRC 16684 / NCIMB 2208 / IAM 12614 / B1)</name>
    <name type="common">Stappia aggregata</name>
    <dbReference type="NCBI Taxonomy" id="384765"/>
    <lineage>
        <taxon>Bacteria</taxon>
        <taxon>Pseudomonadati</taxon>
        <taxon>Pseudomonadota</taxon>
        <taxon>Alphaproteobacteria</taxon>
        <taxon>Hyphomicrobiales</taxon>
        <taxon>Stappiaceae</taxon>
        <taxon>Roseibium</taxon>
    </lineage>
</organism>
<gene>
    <name evidence="2" type="ORF">SIAM614_01009</name>
</gene>
<evidence type="ECO:0000256" key="1">
    <source>
        <dbReference type="SAM" id="MobiDB-lite"/>
    </source>
</evidence>
<dbReference type="EMBL" id="AAUW01000021">
    <property type="protein sequence ID" value="EAV41326.1"/>
    <property type="molecule type" value="Genomic_DNA"/>
</dbReference>
<dbReference type="Proteomes" id="UP000004848">
    <property type="component" value="Unassembled WGS sequence"/>
</dbReference>
<proteinExistence type="predicted"/>
<feature type="compositionally biased region" description="Basic and acidic residues" evidence="1">
    <location>
        <begin position="25"/>
        <end position="36"/>
    </location>
</feature>
<dbReference type="AlphaFoldDB" id="A0P0L2"/>